<name>A0AAU2JZV5_9ACTN</name>
<feature type="transmembrane region" description="Helical" evidence="1">
    <location>
        <begin position="47"/>
        <end position="67"/>
    </location>
</feature>
<reference evidence="2" key="1">
    <citation type="submission" date="2022-10" db="EMBL/GenBank/DDBJ databases">
        <title>The complete genomes of actinobacterial strains from the NBC collection.</title>
        <authorList>
            <person name="Joergensen T.S."/>
            <person name="Alvarez Arevalo M."/>
            <person name="Sterndorff E.B."/>
            <person name="Faurdal D."/>
            <person name="Vuksanovic O."/>
            <person name="Mourched A.-S."/>
            <person name="Charusanti P."/>
            <person name="Shaw S."/>
            <person name="Blin K."/>
            <person name="Weber T."/>
        </authorList>
    </citation>
    <scope>NUCLEOTIDE SEQUENCE</scope>
    <source>
        <strain evidence="2">NBC_00049</strain>
    </source>
</reference>
<evidence type="ECO:0008006" key="3">
    <source>
        <dbReference type="Google" id="ProtNLM"/>
    </source>
</evidence>
<organism evidence="2">
    <name type="scientific">Streptomyces sp. NBC_00049</name>
    <dbReference type="NCBI Taxonomy" id="2903617"/>
    <lineage>
        <taxon>Bacteria</taxon>
        <taxon>Bacillati</taxon>
        <taxon>Actinomycetota</taxon>
        <taxon>Actinomycetes</taxon>
        <taxon>Kitasatosporales</taxon>
        <taxon>Streptomycetaceae</taxon>
        <taxon>Streptomyces</taxon>
    </lineage>
</organism>
<dbReference type="AlphaFoldDB" id="A0AAU2JZV5"/>
<accession>A0AAU2JZV5</accession>
<dbReference type="EMBL" id="CP108264">
    <property type="protein sequence ID" value="WTU77839.1"/>
    <property type="molecule type" value="Genomic_DNA"/>
</dbReference>
<keyword evidence="1" id="KW-0812">Transmembrane</keyword>
<feature type="transmembrane region" description="Helical" evidence="1">
    <location>
        <begin position="79"/>
        <end position="103"/>
    </location>
</feature>
<gene>
    <name evidence="2" type="ORF">OG327_33545</name>
</gene>
<sequence length="112" mass="10745">MSTTATTRSPGAALAALAGAQSAVMLATSIVNVALPQIRAGVRQVGGAIGLAVPATLAGTATTHAAAHQPKPEALTAGYRTAFGVSAAGLAATAALALLLPAAPRPAPVSRI</sequence>
<evidence type="ECO:0000313" key="2">
    <source>
        <dbReference type="EMBL" id="WTU77839.1"/>
    </source>
</evidence>
<evidence type="ECO:0000256" key="1">
    <source>
        <dbReference type="SAM" id="Phobius"/>
    </source>
</evidence>
<protein>
    <recommendedName>
        <fullName evidence="3">MFS transporter</fullName>
    </recommendedName>
</protein>
<proteinExistence type="predicted"/>
<keyword evidence="1" id="KW-0472">Membrane</keyword>
<keyword evidence="1" id="KW-1133">Transmembrane helix</keyword>
<feature type="transmembrane region" description="Helical" evidence="1">
    <location>
        <begin position="12"/>
        <end position="35"/>
    </location>
</feature>